<organism evidence="1 2">
    <name type="scientific">Amylolactobacillus amylotrophicus DSM 20534</name>
    <dbReference type="NCBI Taxonomy" id="1423722"/>
    <lineage>
        <taxon>Bacteria</taxon>
        <taxon>Bacillati</taxon>
        <taxon>Bacillota</taxon>
        <taxon>Bacilli</taxon>
        <taxon>Lactobacillales</taxon>
        <taxon>Lactobacillaceae</taxon>
        <taxon>Amylolactobacillus</taxon>
    </lineage>
</organism>
<dbReference type="PATRIC" id="fig|1423722.3.peg.283"/>
<comment type="caution">
    <text evidence="1">The sequence shown here is derived from an EMBL/GenBank/DDBJ whole genome shotgun (WGS) entry which is preliminary data.</text>
</comment>
<dbReference type="AlphaFoldDB" id="A0A0R1GWW2"/>
<dbReference type="EMBL" id="AZCV01000001">
    <property type="protein sequence ID" value="KRK38592.1"/>
    <property type="molecule type" value="Genomic_DNA"/>
</dbReference>
<sequence>MEFMRLAADAVVTQNFDVARDYLVEANKISVEPQISRQLVEIELELQEKDQAYLTIKEMPDLFSDINVFELYQKVLAINHLHIEQQQIVAQVSRIYDANEFALYQDKVDANLAEPVTGEKRGEIFEASLALFSTGRLFTQTAIRQLHQLSQTDYLQLARLYLTLPNMNVQNKTFLVEDLIRLRLEETVKVTVLDQPFDFVPATTDFFFKTNLYVTGQRWLEQKLEKDPILLEQILGEFSYCLGALYPVEERFIPDVAEFCATLVEFVARGQFLATDDPAGQTNVTELLNQIYHAR</sequence>
<accession>A0A0R1GWW2</accession>
<reference evidence="1 2" key="1">
    <citation type="journal article" date="2015" name="Genome Announc.">
        <title>Expanding the biotechnology potential of lactobacilli through comparative genomics of 213 strains and associated genera.</title>
        <authorList>
            <person name="Sun Z."/>
            <person name="Harris H.M."/>
            <person name="McCann A."/>
            <person name="Guo C."/>
            <person name="Argimon S."/>
            <person name="Zhang W."/>
            <person name="Yang X."/>
            <person name="Jeffery I.B."/>
            <person name="Cooney J.C."/>
            <person name="Kagawa T.F."/>
            <person name="Liu W."/>
            <person name="Song Y."/>
            <person name="Salvetti E."/>
            <person name="Wrobel A."/>
            <person name="Rasinkangas P."/>
            <person name="Parkhill J."/>
            <person name="Rea M.C."/>
            <person name="O'Sullivan O."/>
            <person name="Ritari J."/>
            <person name="Douillard F.P."/>
            <person name="Paul Ross R."/>
            <person name="Yang R."/>
            <person name="Briner A.E."/>
            <person name="Felis G.E."/>
            <person name="de Vos W.M."/>
            <person name="Barrangou R."/>
            <person name="Klaenhammer T.R."/>
            <person name="Caufield P.W."/>
            <person name="Cui Y."/>
            <person name="Zhang H."/>
            <person name="O'Toole P.W."/>
        </authorList>
    </citation>
    <scope>NUCLEOTIDE SEQUENCE [LARGE SCALE GENOMIC DNA]</scope>
    <source>
        <strain evidence="1 2">DSM 20534</strain>
    </source>
</reference>
<evidence type="ECO:0000313" key="2">
    <source>
        <dbReference type="Proteomes" id="UP000050909"/>
    </source>
</evidence>
<proteinExistence type="predicted"/>
<name>A0A0R1GWW2_9LACO</name>
<gene>
    <name evidence="1" type="ORF">FC62_GL000279</name>
</gene>
<dbReference type="Proteomes" id="UP000050909">
    <property type="component" value="Unassembled WGS sequence"/>
</dbReference>
<keyword evidence="2" id="KW-1185">Reference proteome</keyword>
<protein>
    <submittedName>
        <fullName evidence="1">Uncharacterized protein</fullName>
    </submittedName>
</protein>
<evidence type="ECO:0000313" key="1">
    <source>
        <dbReference type="EMBL" id="KRK38592.1"/>
    </source>
</evidence>